<evidence type="ECO:0000313" key="2">
    <source>
        <dbReference type="Proteomes" id="UP000604046"/>
    </source>
</evidence>
<evidence type="ECO:0000313" key="1">
    <source>
        <dbReference type="EMBL" id="CAE7343798.1"/>
    </source>
</evidence>
<proteinExistence type="predicted"/>
<sequence>MPCPSQSNVGSGDAGSGFDFREGAVHDQALLFLRRLFQLQRFLLRLNPVGLLCGSRDQARCLDVRSSAFIAKMVAANVQSLEALETARLPTWTMEAATAPDPPKLKCRRGRARHYTARATSRAPWQS</sequence>
<dbReference type="Proteomes" id="UP000604046">
    <property type="component" value="Unassembled WGS sequence"/>
</dbReference>
<name>A0A812PHU1_9DINO</name>
<reference evidence="1" key="1">
    <citation type="submission" date="2021-02" db="EMBL/GenBank/DDBJ databases">
        <authorList>
            <person name="Dougan E. K."/>
            <person name="Rhodes N."/>
            <person name="Thang M."/>
            <person name="Chan C."/>
        </authorList>
    </citation>
    <scope>NUCLEOTIDE SEQUENCE</scope>
</reference>
<dbReference type="EMBL" id="CAJNDS010002130">
    <property type="protein sequence ID" value="CAE7343798.1"/>
    <property type="molecule type" value="Genomic_DNA"/>
</dbReference>
<keyword evidence="2" id="KW-1185">Reference proteome</keyword>
<protein>
    <submittedName>
        <fullName evidence="1">Uncharacterized protein</fullName>
    </submittedName>
</protein>
<accession>A0A812PHU1</accession>
<dbReference type="AlphaFoldDB" id="A0A812PHU1"/>
<gene>
    <name evidence="1" type="ORF">SNAT2548_LOCUS18011</name>
</gene>
<comment type="caution">
    <text evidence="1">The sequence shown here is derived from an EMBL/GenBank/DDBJ whole genome shotgun (WGS) entry which is preliminary data.</text>
</comment>
<organism evidence="1 2">
    <name type="scientific">Symbiodinium natans</name>
    <dbReference type="NCBI Taxonomy" id="878477"/>
    <lineage>
        <taxon>Eukaryota</taxon>
        <taxon>Sar</taxon>
        <taxon>Alveolata</taxon>
        <taxon>Dinophyceae</taxon>
        <taxon>Suessiales</taxon>
        <taxon>Symbiodiniaceae</taxon>
        <taxon>Symbiodinium</taxon>
    </lineage>
</organism>